<evidence type="ECO:0000259" key="8">
    <source>
        <dbReference type="PROSITE" id="PS50928"/>
    </source>
</evidence>
<accession>A0A938BU79</accession>
<dbReference type="GO" id="GO:0055085">
    <property type="term" value="P:transmembrane transport"/>
    <property type="evidence" value="ECO:0007669"/>
    <property type="project" value="InterPro"/>
</dbReference>
<dbReference type="Proteomes" id="UP000779900">
    <property type="component" value="Unassembled WGS sequence"/>
</dbReference>
<protein>
    <submittedName>
        <fullName evidence="9">ABC transporter permease</fullName>
    </submittedName>
</protein>
<keyword evidence="2 7" id="KW-0813">Transport</keyword>
<feature type="transmembrane region" description="Helical" evidence="7">
    <location>
        <begin position="52"/>
        <end position="73"/>
    </location>
</feature>
<organism evidence="9 10">
    <name type="scientific">candidate division WOR-3 bacterium</name>
    <dbReference type="NCBI Taxonomy" id="2052148"/>
    <lineage>
        <taxon>Bacteria</taxon>
        <taxon>Bacteria division WOR-3</taxon>
    </lineage>
</organism>
<comment type="similarity">
    <text evidence="7">Belongs to the binding-protein-dependent transport system permease family.</text>
</comment>
<evidence type="ECO:0000313" key="9">
    <source>
        <dbReference type="EMBL" id="MBM3332714.1"/>
    </source>
</evidence>
<evidence type="ECO:0000313" key="10">
    <source>
        <dbReference type="Proteomes" id="UP000779900"/>
    </source>
</evidence>
<dbReference type="SUPFAM" id="SSF161098">
    <property type="entry name" value="MetI-like"/>
    <property type="match status" value="1"/>
</dbReference>
<dbReference type="CDD" id="cd06261">
    <property type="entry name" value="TM_PBP2"/>
    <property type="match status" value="1"/>
</dbReference>
<keyword evidence="3" id="KW-1003">Cell membrane</keyword>
<dbReference type="PANTHER" id="PTHR30151">
    <property type="entry name" value="ALKANE SULFONATE ABC TRANSPORTER-RELATED, MEMBRANE SUBUNIT"/>
    <property type="match status" value="1"/>
</dbReference>
<dbReference type="GO" id="GO:0005886">
    <property type="term" value="C:plasma membrane"/>
    <property type="evidence" value="ECO:0007669"/>
    <property type="project" value="UniProtKB-SubCell"/>
</dbReference>
<dbReference type="EMBL" id="VGIR01000122">
    <property type="protein sequence ID" value="MBM3332714.1"/>
    <property type="molecule type" value="Genomic_DNA"/>
</dbReference>
<dbReference type="PANTHER" id="PTHR30151:SF0">
    <property type="entry name" value="ABC TRANSPORTER PERMEASE PROTEIN MJ0413-RELATED"/>
    <property type="match status" value="1"/>
</dbReference>
<evidence type="ECO:0000256" key="2">
    <source>
        <dbReference type="ARBA" id="ARBA00022448"/>
    </source>
</evidence>
<evidence type="ECO:0000256" key="7">
    <source>
        <dbReference type="RuleBase" id="RU363032"/>
    </source>
</evidence>
<feature type="transmembrane region" description="Helical" evidence="7">
    <location>
        <begin position="204"/>
        <end position="225"/>
    </location>
</feature>
<evidence type="ECO:0000256" key="4">
    <source>
        <dbReference type="ARBA" id="ARBA00022692"/>
    </source>
</evidence>
<sequence>MAGPLVLLLLWAAVSYTGLANRVLLPSPSDVFRAVVQIVRTMSFWQDLAATLYRLVAGFGPAAVLGTAIGLALGASRKASDSLEFVIDFFRSVPASALFPAFMLFLGIGDTAKVSVVTFSCLLVIILYTIYGVRNCSEHRKRVAKVLRAGRMATFAKVILPDSLPHIFAGIRISVSIALVLVVVTEMFIGTKHGVGRLIYDSQLMFRVPTMYGAILITGVLGYAINKGFVALETRVLHWTGK</sequence>
<evidence type="ECO:0000256" key="1">
    <source>
        <dbReference type="ARBA" id="ARBA00004651"/>
    </source>
</evidence>
<keyword evidence="5 7" id="KW-1133">Transmembrane helix</keyword>
<dbReference type="InterPro" id="IPR000515">
    <property type="entry name" value="MetI-like"/>
</dbReference>
<dbReference type="AlphaFoldDB" id="A0A938BU79"/>
<comment type="subcellular location">
    <subcellularLocation>
        <location evidence="1 7">Cell membrane</location>
        <topology evidence="1 7">Multi-pass membrane protein</topology>
    </subcellularLocation>
</comment>
<name>A0A938BU79_UNCW3</name>
<feature type="transmembrane region" description="Helical" evidence="7">
    <location>
        <begin position="114"/>
        <end position="133"/>
    </location>
</feature>
<dbReference type="Gene3D" id="1.10.3720.10">
    <property type="entry name" value="MetI-like"/>
    <property type="match status" value="1"/>
</dbReference>
<evidence type="ECO:0000256" key="3">
    <source>
        <dbReference type="ARBA" id="ARBA00022475"/>
    </source>
</evidence>
<reference evidence="9" key="1">
    <citation type="submission" date="2019-03" db="EMBL/GenBank/DDBJ databases">
        <title>Lake Tanganyika Metagenome-Assembled Genomes (MAGs).</title>
        <authorList>
            <person name="Tran P."/>
        </authorList>
    </citation>
    <scope>NUCLEOTIDE SEQUENCE</scope>
    <source>
        <strain evidence="9">K_DeepCast_150m_m2_040</strain>
    </source>
</reference>
<dbReference type="Pfam" id="PF00528">
    <property type="entry name" value="BPD_transp_1"/>
    <property type="match status" value="1"/>
</dbReference>
<proteinExistence type="inferred from homology"/>
<dbReference type="PROSITE" id="PS50928">
    <property type="entry name" value="ABC_TM1"/>
    <property type="match status" value="1"/>
</dbReference>
<dbReference type="InterPro" id="IPR035906">
    <property type="entry name" value="MetI-like_sf"/>
</dbReference>
<comment type="caution">
    <text evidence="9">The sequence shown here is derived from an EMBL/GenBank/DDBJ whole genome shotgun (WGS) entry which is preliminary data.</text>
</comment>
<keyword evidence="4 7" id="KW-0812">Transmembrane</keyword>
<keyword evidence="6 7" id="KW-0472">Membrane</keyword>
<gene>
    <name evidence="9" type="ORF">FJY68_12860</name>
</gene>
<evidence type="ECO:0000256" key="5">
    <source>
        <dbReference type="ARBA" id="ARBA00022989"/>
    </source>
</evidence>
<feature type="domain" description="ABC transmembrane type-1" evidence="8">
    <location>
        <begin position="48"/>
        <end position="233"/>
    </location>
</feature>
<feature type="transmembrane region" description="Helical" evidence="7">
    <location>
        <begin position="167"/>
        <end position="184"/>
    </location>
</feature>
<feature type="transmembrane region" description="Helical" evidence="7">
    <location>
        <begin position="85"/>
        <end position="108"/>
    </location>
</feature>
<evidence type="ECO:0000256" key="6">
    <source>
        <dbReference type="ARBA" id="ARBA00023136"/>
    </source>
</evidence>